<feature type="region of interest" description="Disordered" evidence="1">
    <location>
        <begin position="162"/>
        <end position="217"/>
    </location>
</feature>
<protein>
    <submittedName>
        <fullName evidence="2">Uncharacterized protein</fullName>
    </submittedName>
</protein>
<organism evidence="2">
    <name type="scientific">Siphoviridae sp. ct3CA7</name>
    <dbReference type="NCBI Taxonomy" id="2823561"/>
    <lineage>
        <taxon>Viruses</taxon>
        <taxon>Duplodnaviria</taxon>
        <taxon>Heunggongvirae</taxon>
        <taxon>Uroviricota</taxon>
        <taxon>Caudoviricetes</taxon>
    </lineage>
</organism>
<sequence>MKRVLDMTAHRGTPGGMHTSRKSNRIKMTQIPHIIRMDEDGCETVLYCPGMGNETDGYHICEDCTEDEAARTSHKDEIIMHGVKHLDIGGDWMVPTCCGPCEQVNSFGKGVIGDAHDVQEGVFEATLEWCDYWEATEVEPVSEAAAKLILEQQERIKQLEAKNAAHWKRHDDATQERWQAKKPPSAAINHPSGSPASSSASQAKPRNLKENTNGTAQ</sequence>
<accession>A0A8S5LFG7</accession>
<dbReference type="EMBL" id="BK014704">
    <property type="protein sequence ID" value="DAD68585.1"/>
    <property type="molecule type" value="Genomic_DNA"/>
</dbReference>
<feature type="compositionally biased region" description="Low complexity" evidence="1">
    <location>
        <begin position="191"/>
        <end position="205"/>
    </location>
</feature>
<proteinExistence type="predicted"/>
<name>A0A8S5LFG7_9CAUD</name>
<feature type="region of interest" description="Disordered" evidence="1">
    <location>
        <begin position="1"/>
        <end position="22"/>
    </location>
</feature>
<feature type="compositionally biased region" description="Basic and acidic residues" evidence="1">
    <location>
        <begin position="169"/>
        <end position="179"/>
    </location>
</feature>
<evidence type="ECO:0000313" key="2">
    <source>
        <dbReference type="EMBL" id="DAD68585.1"/>
    </source>
</evidence>
<evidence type="ECO:0000256" key="1">
    <source>
        <dbReference type="SAM" id="MobiDB-lite"/>
    </source>
</evidence>
<reference evidence="2" key="1">
    <citation type="journal article" date="2021" name="Proc. Natl. Acad. Sci. U.S.A.">
        <title>A Catalog of Tens of Thousands of Viruses from Human Metagenomes Reveals Hidden Associations with Chronic Diseases.</title>
        <authorList>
            <person name="Tisza M.J."/>
            <person name="Buck C.B."/>
        </authorList>
    </citation>
    <scope>NUCLEOTIDE SEQUENCE</scope>
    <source>
        <strain evidence="2">Ct3CA7</strain>
    </source>
</reference>